<comment type="caution">
    <text evidence="2">The sequence shown here is derived from an EMBL/GenBank/DDBJ whole genome shotgun (WGS) entry which is preliminary data.</text>
</comment>
<sequence length="87" mass="9346">MRLACGSTIIRATASANKRLQNRRKSSGSKSPTRNYPSNAENQQYLSNAQPSPKKWASAVPKSTKSNVSANSPTKVNRCGFDGGGEF</sequence>
<feature type="compositionally biased region" description="Polar residues" evidence="1">
    <location>
        <begin position="61"/>
        <end position="75"/>
    </location>
</feature>
<organism evidence="2 3">
    <name type="scientific">Triparma laevis f. inornata</name>
    <dbReference type="NCBI Taxonomy" id="1714386"/>
    <lineage>
        <taxon>Eukaryota</taxon>
        <taxon>Sar</taxon>
        <taxon>Stramenopiles</taxon>
        <taxon>Ochrophyta</taxon>
        <taxon>Bolidophyceae</taxon>
        <taxon>Parmales</taxon>
        <taxon>Triparmaceae</taxon>
        <taxon>Triparma</taxon>
    </lineage>
</organism>
<feature type="region of interest" description="Disordered" evidence="1">
    <location>
        <begin position="12"/>
        <end position="87"/>
    </location>
</feature>
<feature type="compositionally biased region" description="Polar residues" evidence="1">
    <location>
        <begin position="28"/>
        <end position="51"/>
    </location>
</feature>
<accession>A0A9W7A7P2</accession>
<dbReference type="EMBL" id="BLQM01000131">
    <property type="protein sequence ID" value="GMH67461.1"/>
    <property type="molecule type" value="Genomic_DNA"/>
</dbReference>
<name>A0A9W7A7P2_9STRA</name>
<reference evidence="3" key="1">
    <citation type="journal article" date="2023" name="Commun. Biol.">
        <title>Genome analysis of Parmales, the sister group of diatoms, reveals the evolutionary specialization of diatoms from phago-mixotrophs to photoautotrophs.</title>
        <authorList>
            <person name="Ban H."/>
            <person name="Sato S."/>
            <person name="Yoshikawa S."/>
            <person name="Yamada K."/>
            <person name="Nakamura Y."/>
            <person name="Ichinomiya M."/>
            <person name="Sato N."/>
            <person name="Blanc-Mathieu R."/>
            <person name="Endo H."/>
            <person name="Kuwata A."/>
            <person name="Ogata H."/>
        </authorList>
    </citation>
    <scope>NUCLEOTIDE SEQUENCE [LARGE SCALE GENOMIC DNA]</scope>
</reference>
<dbReference type="Proteomes" id="UP001162640">
    <property type="component" value="Unassembled WGS sequence"/>
</dbReference>
<protein>
    <submittedName>
        <fullName evidence="2">Uncharacterized protein</fullName>
    </submittedName>
</protein>
<gene>
    <name evidence="2" type="ORF">TL16_g04683</name>
</gene>
<evidence type="ECO:0000313" key="2">
    <source>
        <dbReference type="EMBL" id="GMH67461.1"/>
    </source>
</evidence>
<proteinExistence type="predicted"/>
<dbReference type="AlphaFoldDB" id="A0A9W7A7P2"/>
<evidence type="ECO:0000313" key="3">
    <source>
        <dbReference type="Proteomes" id="UP001162640"/>
    </source>
</evidence>
<evidence type="ECO:0000256" key="1">
    <source>
        <dbReference type="SAM" id="MobiDB-lite"/>
    </source>
</evidence>